<dbReference type="KEGG" id="tco:Theco_2384"/>
<reference evidence="2" key="1">
    <citation type="submission" date="2012-01" db="EMBL/GenBank/DDBJ databases">
        <title>Complete sequence of chromosome of Thermobacillus composti KWC4.</title>
        <authorList>
            <person name="Lucas S."/>
            <person name="Han J."/>
            <person name="Lapidus A."/>
            <person name="Cheng J.-F."/>
            <person name="Goodwin L."/>
            <person name="Pitluck S."/>
            <person name="Peters L."/>
            <person name="Ovchinnikova G."/>
            <person name="Teshima H."/>
            <person name="Detter J.C."/>
            <person name="Han C."/>
            <person name="Tapia R."/>
            <person name="Land M."/>
            <person name="Hauser L."/>
            <person name="Kyrpides N."/>
            <person name="Ivanova N."/>
            <person name="Pagani I."/>
            <person name="Anderson I."/>
            <person name="Woyke T."/>
        </authorList>
    </citation>
    <scope>NUCLEOTIDE SEQUENCE [LARGE SCALE GENOMIC DNA]</scope>
    <source>
        <strain evidence="2">DSM 18247 / JCM 13945 / KWC4</strain>
    </source>
</reference>
<keyword evidence="2" id="KW-1185">Reference proteome</keyword>
<dbReference type="Proteomes" id="UP000010795">
    <property type="component" value="Chromosome"/>
</dbReference>
<organism evidence="1 2">
    <name type="scientific">Thermobacillus composti (strain DSM 18247 / JCM 13945 / KWC4)</name>
    <dbReference type="NCBI Taxonomy" id="717605"/>
    <lineage>
        <taxon>Bacteria</taxon>
        <taxon>Bacillati</taxon>
        <taxon>Bacillota</taxon>
        <taxon>Bacilli</taxon>
        <taxon>Bacillales</taxon>
        <taxon>Paenibacillaceae</taxon>
        <taxon>Thermobacillus</taxon>
    </lineage>
</organism>
<gene>
    <name evidence="1" type="ordered locus">Theco_2384</name>
</gene>
<dbReference type="HOGENOM" id="CLU_3376543_0_0_9"/>
<dbReference type="AlphaFoldDB" id="L0EFA8"/>
<dbReference type="EMBL" id="CP003255">
    <property type="protein sequence ID" value="AGA58492.1"/>
    <property type="molecule type" value="Genomic_DNA"/>
</dbReference>
<accession>L0EFA8</accession>
<sequence>MTVTHERRMSYARPTDTVVSGICPANAAYGGDGA</sequence>
<proteinExistence type="predicted"/>
<evidence type="ECO:0000313" key="2">
    <source>
        <dbReference type="Proteomes" id="UP000010795"/>
    </source>
</evidence>
<protein>
    <submittedName>
        <fullName evidence="1">Uncharacterized protein</fullName>
    </submittedName>
</protein>
<name>L0EFA8_THECK</name>
<evidence type="ECO:0000313" key="1">
    <source>
        <dbReference type="EMBL" id="AGA58492.1"/>
    </source>
</evidence>